<dbReference type="PROSITE" id="PS00292">
    <property type="entry name" value="CYCLINS"/>
    <property type="match status" value="1"/>
</dbReference>
<keyword evidence="9" id="KW-0206">Cytoskeleton</keyword>
<evidence type="ECO:0000256" key="1">
    <source>
        <dbReference type="ARBA" id="ARBA00004114"/>
    </source>
</evidence>
<dbReference type="Proteomes" id="UP000694865">
    <property type="component" value="Unplaced"/>
</dbReference>
<organism evidence="14 15">
    <name type="scientific">Saccoglossus kowalevskii</name>
    <name type="common">Acorn worm</name>
    <dbReference type="NCBI Taxonomy" id="10224"/>
    <lineage>
        <taxon>Eukaryota</taxon>
        <taxon>Metazoa</taxon>
        <taxon>Hemichordata</taxon>
        <taxon>Enteropneusta</taxon>
        <taxon>Harrimaniidae</taxon>
        <taxon>Saccoglossus</taxon>
    </lineage>
</organism>
<evidence type="ECO:0000313" key="14">
    <source>
        <dbReference type="Proteomes" id="UP000694865"/>
    </source>
</evidence>
<dbReference type="Gene3D" id="1.10.472.10">
    <property type="entry name" value="Cyclin-like"/>
    <property type="match status" value="2"/>
</dbReference>
<dbReference type="Pfam" id="PF02984">
    <property type="entry name" value="Cyclin_C"/>
    <property type="match status" value="1"/>
</dbReference>
<dbReference type="SUPFAM" id="SSF81383">
    <property type="entry name" value="F-box domain"/>
    <property type="match status" value="1"/>
</dbReference>
<evidence type="ECO:0000256" key="8">
    <source>
        <dbReference type="ARBA" id="ARBA00023127"/>
    </source>
</evidence>
<dbReference type="GeneID" id="100374550"/>
<evidence type="ECO:0000256" key="2">
    <source>
        <dbReference type="ARBA" id="ARBA00004556"/>
    </source>
</evidence>
<dbReference type="InterPro" id="IPR011990">
    <property type="entry name" value="TPR-like_helical_dom_sf"/>
</dbReference>
<keyword evidence="8 11" id="KW-0195">Cyclin</keyword>
<dbReference type="SMART" id="SM01332">
    <property type="entry name" value="Cyclin_C"/>
    <property type="match status" value="1"/>
</dbReference>
<feature type="region of interest" description="Disordered" evidence="12">
    <location>
        <begin position="661"/>
        <end position="752"/>
    </location>
</feature>
<dbReference type="PANTHER" id="PTHR10177">
    <property type="entry name" value="CYCLINS"/>
    <property type="match status" value="1"/>
</dbReference>
<dbReference type="InterPro" id="IPR006671">
    <property type="entry name" value="Cyclin_N"/>
</dbReference>
<dbReference type="CDD" id="cd22082">
    <property type="entry name" value="F-box_FBXO1"/>
    <property type="match status" value="1"/>
</dbReference>
<protein>
    <recommendedName>
        <fullName evidence="4">Cyclin-F</fullName>
    </recommendedName>
</protein>
<dbReference type="Pfam" id="PF12937">
    <property type="entry name" value="F-box-like"/>
    <property type="match status" value="1"/>
</dbReference>
<comment type="similarity">
    <text evidence="3">Belongs to the cyclin family. Cyclin AB subfamily.</text>
</comment>
<dbReference type="InterPro" id="IPR039361">
    <property type="entry name" value="Cyclin"/>
</dbReference>
<evidence type="ECO:0000256" key="4">
    <source>
        <dbReference type="ARBA" id="ARBA00019493"/>
    </source>
</evidence>
<dbReference type="CDD" id="cd20521">
    <property type="entry name" value="CYCLIN_CCNF_rpt1"/>
    <property type="match status" value="1"/>
</dbReference>
<proteinExistence type="inferred from homology"/>
<reference evidence="15" key="1">
    <citation type="submission" date="2025-08" db="UniProtKB">
        <authorList>
            <consortium name="RefSeq"/>
        </authorList>
    </citation>
    <scope>IDENTIFICATION</scope>
    <source>
        <tissue evidence="15">Testes</tissue>
    </source>
</reference>
<feature type="compositionally biased region" description="Polar residues" evidence="12">
    <location>
        <begin position="739"/>
        <end position="752"/>
    </location>
</feature>
<comment type="subcellular location">
    <subcellularLocation>
        <location evidence="1">Cytoplasm</location>
        <location evidence="1">Cytoskeleton</location>
        <location evidence="1">Microtubule organizing center</location>
        <location evidence="1">Centrosome</location>
        <location evidence="1">Centriole</location>
    </subcellularLocation>
    <subcellularLocation>
        <location evidence="2">Cytoplasm</location>
        <location evidence="2">Perinuclear region</location>
    </subcellularLocation>
</comment>
<feature type="domain" description="F-box" evidence="13">
    <location>
        <begin position="17"/>
        <end position="64"/>
    </location>
</feature>
<dbReference type="CDD" id="cd20522">
    <property type="entry name" value="CYCLIN_CCNF_rpt2"/>
    <property type="match status" value="1"/>
</dbReference>
<keyword evidence="14" id="KW-1185">Reference proteome</keyword>
<dbReference type="InterPro" id="IPR048258">
    <property type="entry name" value="Cyclins_cyclin-box"/>
</dbReference>
<evidence type="ECO:0000256" key="9">
    <source>
        <dbReference type="ARBA" id="ARBA00023212"/>
    </source>
</evidence>
<dbReference type="InterPro" id="IPR036915">
    <property type="entry name" value="Cyclin-like_sf"/>
</dbReference>
<dbReference type="InterPro" id="IPR004367">
    <property type="entry name" value="Cyclin_C-dom"/>
</dbReference>
<feature type="compositionally biased region" description="Polar residues" evidence="12">
    <location>
        <begin position="663"/>
        <end position="675"/>
    </location>
</feature>
<dbReference type="SMART" id="SM00256">
    <property type="entry name" value="FBOX"/>
    <property type="match status" value="1"/>
</dbReference>
<dbReference type="InterPro" id="IPR013763">
    <property type="entry name" value="Cyclin-like_dom"/>
</dbReference>
<dbReference type="PROSITE" id="PS50181">
    <property type="entry name" value="FBOX"/>
    <property type="match status" value="1"/>
</dbReference>
<evidence type="ECO:0000256" key="12">
    <source>
        <dbReference type="SAM" id="MobiDB-lite"/>
    </source>
</evidence>
<dbReference type="SMART" id="SM00385">
    <property type="entry name" value="CYCLIN"/>
    <property type="match status" value="2"/>
</dbReference>
<keyword evidence="6" id="KW-0132">Cell division</keyword>
<dbReference type="Gene3D" id="1.25.40.10">
    <property type="entry name" value="Tetratricopeptide repeat domain"/>
    <property type="match status" value="1"/>
</dbReference>
<evidence type="ECO:0000256" key="6">
    <source>
        <dbReference type="ARBA" id="ARBA00022618"/>
    </source>
</evidence>
<dbReference type="RefSeq" id="XP_006824002.1">
    <property type="nucleotide sequence ID" value="XM_006823939.1"/>
</dbReference>
<evidence type="ECO:0000256" key="10">
    <source>
        <dbReference type="ARBA" id="ARBA00023306"/>
    </source>
</evidence>
<evidence type="ECO:0000256" key="3">
    <source>
        <dbReference type="ARBA" id="ARBA00006955"/>
    </source>
</evidence>
<dbReference type="SUPFAM" id="SSF47954">
    <property type="entry name" value="Cyclin-like"/>
    <property type="match status" value="2"/>
</dbReference>
<evidence type="ECO:0000256" key="11">
    <source>
        <dbReference type="RuleBase" id="RU000383"/>
    </source>
</evidence>
<name>A0ABM0MVG1_SACKO</name>
<dbReference type="InterPro" id="IPR001810">
    <property type="entry name" value="F-box_dom"/>
</dbReference>
<evidence type="ECO:0000313" key="15">
    <source>
        <dbReference type="RefSeq" id="XP_006824002.1"/>
    </source>
</evidence>
<keyword evidence="10" id="KW-0131">Cell cycle</keyword>
<feature type="compositionally biased region" description="Basic residues" evidence="12">
    <location>
        <begin position="720"/>
        <end position="738"/>
    </location>
</feature>
<dbReference type="Pfam" id="PF00134">
    <property type="entry name" value="Cyclin_N"/>
    <property type="match status" value="1"/>
</dbReference>
<accession>A0ABM0MVG1</accession>
<evidence type="ECO:0000259" key="13">
    <source>
        <dbReference type="PROSITE" id="PS50181"/>
    </source>
</evidence>
<sequence>MREMRRNRTRRRVVKSNCNVWCLPEEVLVLLVKGLPAKDLLSMRAVHSKFRNIIDTNPSIWSTVNFRGEWPSPGNHQHFERAAEHGNIEAIIKMGVAYLYNEGITVAEHGKADNNSSQTSKYFCQAEELSGSPFTWLFIRPPWSASGTCCKAMVFNNMKNHCKQKQSSSKSTMYCIAKILSLFDDEVKQKEAVEWYQEASNQGSSYAALVAWESLQSQDFSDPGSSLHSIRQLRECAKSNCIDAKLALFKHYAKGQFGGLCKEQVCETVFQFVLESRSTNTHRMFEFQSGLNTSMRYILVDWLVEVTGMKDFSNLTLHTAVRCIDRYLMLQPTTRANLQLLGISAMVICSRLLEKDIVTIREAAWLTDGTYSYEEVVRMMGEIVAVLHGQIRIPTVLDYLHLFCDLAAVDKQTECLAMFITEMTLLHVEFGLFTVANLAASAVFLARVLLLQDFPWPNHMVDFTFFTVDDITPCALLLFRKCFVEPSLTDHRDVTLMAVKQRYSEENRLEVAKIEVMDYTELCNLLGARPVTECDDSLTTSTDQEQCKMDFLSPNKDRMDQSELSKDRDSMVVTPIVELSESCHENSISCNELGNASFDSVGTGYEGDRESEGEMEVEIEDEDWSMEIAENIERPKGISARLSQETFSAIVSVDTLKYKHSSAETSNSDTASASFLRNDGKSKMKPPSSARAYRINSGGKLSPCKNSVLRPVQNVYAGRLRGHSKNVPHKNVSRRQKFHNNSIENSQLHKLR</sequence>
<gene>
    <name evidence="15" type="primary">LOC100374550</name>
</gene>
<keyword evidence="7" id="KW-0498">Mitosis</keyword>
<keyword evidence="5" id="KW-0963">Cytoplasm</keyword>
<evidence type="ECO:0000256" key="7">
    <source>
        <dbReference type="ARBA" id="ARBA00022776"/>
    </source>
</evidence>
<evidence type="ECO:0000256" key="5">
    <source>
        <dbReference type="ARBA" id="ARBA00022490"/>
    </source>
</evidence>
<dbReference type="InterPro" id="IPR036047">
    <property type="entry name" value="F-box-like_dom_sf"/>
</dbReference>